<reference evidence="2" key="2">
    <citation type="submission" date="2025-09" db="UniProtKB">
        <authorList>
            <consortium name="Ensembl"/>
        </authorList>
    </citation>
    <scope>IDENTIFICATION</scope>
</reference>
<protein>
    <submittedName>
        <fullName evidence="2">Interleukin 1 receptor associated kinase 3</fullName>
    </submittedName>
</protein>
<dbReference type="SUPFAM" id="SSF47986">
    <property type="entry name" value="DEATH domain"/>
    <property type="match status" value="1"/>
</dbReference>
<dbReference type="SMART" id="SM00005">
    <property type="entry name" value="DEATH"/>
    <property type="match status" value="1"/>
</dbReference>
<dbReference type="InterPro" id="IPR042747">
    <property type="entry name" value="IRAK3_death"/>
</dbReference>
<keyword evidence="3" id="KW-1185">Reference proteome</keyword>
<dbReference type="Proteomes" id="UP000472262">
    <property type="component" value="Unassembled WGS sequence"/>
</dbReference>
<dbReference type="AlphaFoldDB" id="A0A672JT35"/>
<dbReference type="CDD" id="cd08796">
    <property type="entry name" value="Death_IRAK-M"/>
    <property type="match status" value="1"/>
</dbReference>
<dbReference type="InterPro" id="IPR000488">
    <property type="entry name" value="Death_dom"/>
</dbReference>
<dbReference type="Ensembl" id="ENSSGRT00000000894.1">
    <property type="protein sequence ID" value="ENSSGRP00000000812.1"/>
    <property type="gene ID" value="ENSSGRG00000000516.1"/>
</dbReference>
<dbReference type="InterPro" id="IPR011029">
    <property type="entry name" value="DEATH-like_dom_sf"/>
</dbReference>
<evidence type="ECO:0000313" key="2">
    <source>
        <dbReference type="Ensembl" id="ENSSGRP00000000812.1"/>
    </source>
</evidence>
<dbReference type="Pfam" id="PF00531">
    <property type="entry name" value="Death"/>
    <property type="match status" value="1"/>
</dbReference>
<evidence type="ECO:0000313" key="3">
    <source>
        <dbReference type="Proteomes" id="UP000472262"/>
    </source>
</evidence>
<organism evidence="2 3">
    <name type="scientific">Sinocyclocheilus grahami</name>
    <name type="common">Dianchi golden-line fish</name>
    <name type="synonym">Barbus grahami</name>
    <dbReference type="NCBI Taxonomy" id="75366"/>
    <lineage>
        <taxon>Eukaryota</taxon>
        <taxon>Metazoa</taxon>
        <taxon>Chordata</taxon>
        <taxon>Craniata</taxon>
        <taxon>Vertebrata</taxon>
        <taxon>Euteleostomi</taxon>
        <taxon>Actinopterygii</taxon>
        <taxon>Neopterygii</taxon>
        <taxon>Teleostei</taxon>
        <taxon>Ostariophysi</taxon>
        <taxon>Cypriniformes</taxon>
        <taxon>Cyprinidae</taxon>
        <taxon>Cyprininae</taxon>
        <taxon>Sinocyclocheilus</taxon>
    </lineage>
</organism>
<dbReference type="GO" id="GO:0007165">
    <property type="term" value="P:signal transduction"/>
    <property type="evidence" value="ECO:0007669"/>
    <property type="project" value="InterPro"/>
</dbReference>
<name>A0A672JT35_SINGR</name>
<evidence type="ECO:0000259" key="1">
    <source>
        <dbReference type="SMART" id="SM00005"/>
    </source>
</evidence>
<sequence length="145" mass="16215">MSGKIDTPTLLFDVPPVLMESFCRLIDSGVDGLGWRALATHILPSQLEVRCTEMYVAAGKSPTQELMWLWAQQNKTVGDLLKVLDEMGHTRARSLFQSQAVHVNHTAILTIISPTKPQSIKRQHIVTGLTRRVDNRCPDPCASFY</sequence>
<accession>A0A672JT35</accession>
<proteinExistence type="predicted"/>
<dbReference type="Gene3D" id="1.10.533.10">
    <property type="entry name" value="Death Domain, Fas"/>
    <property type="match status" value="1"/>
</dbReference>
<feature type="domain" description="Death" evidence="1">
    <location>
        <begin position="8"/>
        <end position="100"/>
    </location>
</feature>
<reference evidence="2" key="1">
    <citation type="submission" date="2025-08" db="UniProtKB">
        <authorList>
            <consortium name="Ensembl"/>
        </authorList>
    </citation>
    <scope>IDENTIFICATION</scope>
</reference>